<evidence type="ECO:0000313" key="2">
    <source>
        <dbReference type="EMBL" id="SBT51013.1"/>
    </source>
</evidence>
<dbReference type="AlphaFoldDB" id="A0A1A9A561"/>
<evidence type="ECO:0000313" key="4">
    <source>
        <dbReference type="Proteomes" id="UP000078550"/>
    </source>
</evidence>
<evidence type="ECO:0000313" key="3">
    <source>
        <dbReference type="EMBL" id="SBT51343.1"/>
    </source>
</evidence>
<proteinExistence type="predicted"/>
<evidence type="ECO:0000313" key="5">
    <source>
        <dbReference type="Proteomes" id="UP000078555"/>
    </source>
</evidence>
<dbReference type="Proteomes" id="UP000078550">
    <property type="component" value="Unassembled WGS sequence"/>
</dbReference>
<name>A0A1A9A561_PLAOA</name>
<dbReference type="EMBL" id="FLRE01000224">
    <property type="protein sequence ID" value="SBT51343.1"/>
    <property type="molecule type" value="Genomic_DNA"/>
</dbReference>
<organism evidence="3 4">
    <name type="scientific">Plasmodium ovale wallikeri</name>
    <dbReference type="NCBI Taxonomy" id="864142"/>
    <lineage>
        <taxon>Eukaryota</taxon>
        <taxon>Sar</taxon>
        <taxon>Alveolata</taxon>
        <taxon>Apicomplexa</taxon>
        <taxon>Aconoidasida</taxon>
        <taxon>Haemosporida</taxon>
        <taxon>Plasmodiidae</taxon>
        <taxon>Plasmodium</taxon>
        <taxon>Plasmodium (Plasmodium)</taxon>
    </lineage>
</organism>
<reference evidence="3" key="2">
    <citation type="submission" date="2016-05" db="EMBL/GenBank/DDBJ databases">
        <authorList>
            <person name="Lavstsen T."/>
            <person name="Jespersen J.S."/>
        </authorList>
    </citation>
    <scope>NUCLEOTIDE SEQUENCE [LARGE SCALE GENOMIC DNA]</scope>
</reference>
<dbReference type="Proteomes" id="UP000078555">
    <property type="component" value="Unassembled WGS sequence"/>
</dbReference>
<reference evidence="4 5" key="1">
    <citation type="submission" date="2016-05" db="EMBL/GenBank/DDBJ databases">
        <authorList>
            <person name="Naeem Raeece"/>
        </authorList>
    </citation>
    <scope>NUCLEOTIDE SEQUENCE [LARGE SCALE GENOMIC DNA]</scope>
</reference>
<sequence>MFPKRECNKNKGVDKDSPGIHRNPDAENRHINGVPHLVFPLLTSIDDDSSGDLLYDSSNYYVKLSVGHSLFRISSTVFYLYNFTTFGKCAQTKVLRKEKINIDLEEKAQKLREHASNNMCVNIYDNDFHINYQTS</sequence>
<accession>A0A1A9A561</accession>
<protein>
    <submittedName>
        <fullName evidence="3">PIR Superfamily Protein</fullName>
    </submittedName>
</protein>
<dbReference type="EMBL" id="FLRD01000175">
    <property type="protein sequence ID" value="SBT51013.1"/>
    <property type="molecule type" value="Genomic_DNA"/>
</dbReference>
<evidence type="ECO:0000256" key="1">
    <source>
        <dbReference type="SAM" id="MobiDB-lite"/>
    </source>
</evidence>
<gene>
    <name evidence="2" type="ORF">POVWA1_062290</name>
    <name evidence="3" type="ORF">POVWA2_061960</name>
</gene>
<keyword evidence="5" id="KW-1185">Reference proteome</keyword>
<feature type="region of interest" description="Disordered" evidence="1">
    <location>
        <begin position="1"/>
        <end position="27"/>
    </location>
</feature>